<evidence type="ECO:0000256" key="11">
    <source>
        <dbReference type="ARBA" id="ARBA00049558"/>
    </source>
</evidence>
<evidence type="ECO:0000313" key="18">
    <source>
        <dbReference type="EMBL" id="RKQ93800.1"/>
    </source>
</evidence>
<evidence type="ECO:0000256" key="1">
    <source>
        <dbReference type="ARBA" id="ARBA00001947"/>
    </source>
</evidence>
<proteinExistence type="inferred from homology"/>
<dbReference type="InterPro" id="IPR023577">
    <property type="entry name" value="CYTH_domain"/>
</dbReference>
<dbReference type="PROSITE" id="PS51707">
    <property type="entry name" value="CYTH"/>
    <property type="match status" value="1"/>
</dbReference>
<dbReference type="PANTHER" id="PTHR11644:SF2">
    <property type="entry name" value="CYTIDINE DEAMINASE"/>
    <property type="match status" value="1"/>
</dbReference>
<feature type="binding site" evidence="15">
    <location>
        <position position="256"/>
    </location>
    <ligand>
        <name>Zn(2+)</name>
        <dbReference type="ChEBI" id="CHEBI:29105"/>
        <note>catalytic</note>
    </ligand>
</feature>
<dbReference type="InterPro" id="IPR033469">
    <property type="entry name" value="CYTH-like_dom_sf"/>
</dbReference>
<organism evidence="18 19">
    <name type="scientific">Solirubrobacter pauli</name>
    <dbReference type="NCBI Taxonomy" id="166793"/>
    <lineage>
        <taxon>Bacteria</taxon>
        <taxon>Bacillati</taxon>
        <taxon>Actinomycetota</taxon>
        <taxon>Thermoleophilia</taxon>
        <taxon>Solirubrobacterales</taxon>
        <taxon>Solirubrobacteraceae</taxon>
        <taxon>Solirubrobacter</taxon>
    </lineage>
</organism>
<feature type="domain" description="CYTH" evidence="16">
    <location>
        <begin position="5"/>
        <end position="172"/>
    </location>
</feature>
<dbReference type="Gene3D" id="2.40.320.10">
    <property type="entry name" value="Hypothetical Protein Pfu-838710-001"/>
    <property type="match status" value="1"/>
</dbReference>
<dbReference type="CDD" id="cd01283">
    <property type="entry name" value="cytidine_deaminase"/>
    <property type="match status" value="1"/>
</dbReference>
<evidence type="ECO:0000256" key="9">
    <source>
        <dbReference type="ARBA" id="ARBA00032005"/>
    </source>
</evidence>
<dbReference type="RefSeq" id="WP_121252242.1">
    <property type="nucleotide sequence ID" value="NZ_RBIL01000001.1"/>
</dbReference>
<feature type="active site" description="Proton donor" evidence="13">
    <location>
        <position position="225"/>
    </location>
</feature>
<feature type="binding site" evidence="15">
    <location>
        <position position="259"/>
    </location>
    <ligand>
        <name>Zn(2+)</name>
        <dbReference type="ChEBI" id="CHEBI:29105"/>
        <note>catalytic</note>
    </ligand>
</feature>
<dbReference type="InterPro" id="IPR016193">
    <property type="entry name" value="Cytidine_deaminase-like"/>
</dbReference>
<dbReference type="EMBL" id="RBIL01000001">
    <property type="protein sequence ID" value="RKQ93800.1"/>
    <property type="molecule type" value="Genomic_DNA"/>
</dbReference>
<keyword evidence="19" id="KW-1185">Reference proteome</keyword>
<comment type="function">
    <text evidence="2">This enzyme scavenges exogenous and endogenous cytidine and 2'-deoxycytidine for UMP synthesis.</text>
</comment>
<reference evidence="18 19" key="1">
    <citation type="submission" date="2018-10" db="EMBL/GenBank/DDBJ databases">
        <title>Genomic Encyclopedia of Archaeal and Bacterial Type Strains, Phase II (KMG-II): from individual species to whole genera.</title>
        <authorList>
            <person name="Goeker M."/>
        </authorList>
    </citation>
    <scope>NUCLEOTIDE SEQUENCE [LARGE SCALE GENOMIC DNA]</scope>
    <source>
        <strain evidence="18 19">DSM 14954</strain>
    </source>
</reference>
<evidence type="ECO:0000259" key="16">
    <source>
        <dbReference type="PROSITE" id="PS51707"/>
    </source>
</evidence>
<feature type="domain" description="CMP/dCMP-type deaminase" evidence="17">
    <location>
        <begin position="171"/>
        <end position="298"/>
    </location>
</feature>
<gene>
    <name evidence="18" type="ORF">C8N24_3673</name>
</gene>
<evidence type="ECO:0000256" key="2">
    <source>
        <dbReference type="ARBA" id="ARBA00003949"/>
    </source>
</evidence>
<dbReference type="EC" id="3.5.4.5" evidence="4"/>
<dbReference type="PROSITE" id="PS51747">
    <property type="entry name" value="CYT_DCMP_DEAMINASES_2"/>
    <property type="match status" value="1"/>
</dbReference>
<dbReference type="Gene3D" id="3.40.140.10">
    <property type="entry name" value="Cytidine Deaminase, domain 2"/>
    <property type="match status" value="1"/>
</dbReference>
<evidence type="ECO:0000256" key="8">
    <source>
        <dbReference type="ARBA" id="ARBA00022833"/>
    </source>
</evidence>
<dbReference type="GO" id="GO:0005829">
    <property type="term" value="C:cytosol"/>
    <property type="evidence" value="ECO:0007669"/>
    <property type="project" value="TreeGrafter"/>
</dbReference>
<dbReference type="CDD" id="cd07890">
    <property type="entry name" value="CYTH-like_AC_IV-like"/>
    <property type="match status" value="1"/>
</dbReference>
<dbReference type="NCBIfam" id="NF004064">
    <property type="entry name" value="PRK05578.1"/>
    <property type="match status" value="1"/>
</dbReference>
<comment type="caution">
    <text evidence="18">The sequence shown here is derived from an EMBL/GenBank/DDBJ whole genome shotgun (WGS) entry which is preliminary data.</text>
</comment>
<feature type="binding site" evidence="15">
    <location>
        <position position="223"/>
    </location>
    <ligand>
        <name>Zn(2+)</name>
        <dbReference type="ChEBI" id="CHEBI:29105"/>
        <note>catalytic</note>
    </ligand>
</feature>
<evidence type="ECO:0000256" key="15">
    <source>
        <dbReference type="PIRSR" id="PIRSR606262-3"/>
    </source>
</evidence>
<evidence type="ECO:0000256" key="12">
    <source>
        <dbReference type="ARBA" id="ARBA00056327"/>
    </source>
</evidence>
<dbReference type="AlphaFoldDB" id="A0A660LIC7"/>
<dbReference type="GO" id="GO:0072527">
    <property type="term" value="P:pyrimidine-containing compound metabolic process"/>
    <property type="evidence" value="ECO:0007669"/>
    <property type="project" value="UniProtKB-ARBA"/>
</dbReference>
<evidence type="ECO:0000256" key="4">
    <source>
        <dbReference type="ARBA" id="ARBA00012783"/>
    </source>
</evidence>
<keyword evidence="6 15" id="KW-0479">Metal-binding</keyword>
<dbReference type="SUPFAM" id="SSF53927">
    <property type="entry name" value="Cytidine deaminase-like"/>
    <property type="match status" value="1"/>
</dbReference>
<evidence type="ECO:0000256" key="3">
    <source>
        <dbReference type="ARBA" id="ARBA00006576"/>
    </source>
</evidence>
<dbReference type="PANTHER" id="PTHR11644">
    <property type="entry name" value="CYTIDINE DEAMINASE"/>
    <property type="match status" value="1"/>
</dbReference>
<dbReference type="Proteomes" id="UP000278962">
    <property type="component" value="Unassembled WGS sequence"/>
</dbReference>
<evidence type="ECO:0000256" key="7">
    <source>
        <dbReference type="ARBA" id="ARBA00022801"/>
    </source>
</evidence>
<sequence length="300" mass="32562">MAAPRRNIELKASDPDPERSLAVVKGLGAHDKGILRQRDTYFRVHTGRLKLREEDPGGATLIQYDRVDADEARESRYRLTTIDDPKTLLASLEATLGILTVVEKERHLLLWQSVRIHLDVVKGLGNFIELEGVATADSDLALELERVTRLTEALEVAPERILRNSYSDQVVGSGALVAAAKAVMERAHAPYSNYKVGAALRAEDGSIHVGANVENAAYPQGQCAEASAIGAMVAAGRTRITEVAVIADSDDFCVPCGGCRQRLREFIAPGAEIHLCARNGARQTTTLDALLPRSFGPEFL</sequence>
<evidence type="ECO:0000256" key="10">
    <source>
        <dbReference type="ARBA" id="ARBA00049252"/>
    </source>
</evidence>
<dbReference type="SUPFAM" id="SSF55154">
    <property type="entry name" value="CYTH-like phosphatases"/>
    <property type="match status" value="1"/>
</dbReference>
<comment type="catalytic activity">
    <reaction evidence="11">
        <text>cytidine + H2O + H(+) = uridine + NH4(+)</text>
        <dbReference type="Rhea" id="RHEA:16069"/>
        <dbReference type="ChEBI" id="CHEBI:15377"/>
        <dbReference type="ChEBI" id="CHEBI:15378"/>
        <dbReference type="ChEBI" id="CHEBI:16704"/>
        <dbReference type="ChEBI" id="CHEBI:17562"/>
        <dbReference type="ChEBI" id="CHEBI:28938"/>
        <dbReference type="EC" id="3.5.4.5"/>
    </reaction>
</comment>
<dbReference type="InterPro" id="IPR002125">
    <property type="entry name" value="CMP_dCMP_dom"/>
</dbReference>
<comment type="cofactor">
    <cofactor evidence="1 15">
        <name>Zn(2+)</name>
        <dbReference type="ChEBI" id="CHEBI:29105"/>
    </cofactor>
</comment>
<dbReference type="InterPro" id="IPR008173">
    <property type="entry name" value="Adenylyl_cyclase_CyaB"/>
</dbReference>
<evidence type="ECO:0000256" key="14">
    <source>
        <dbReference type="PIRSR" id="PIRSR606262-2"/>
    </source>
</evidence>
<comment type="catalytic activity">
    <reaction evidence="10">
        <text>2'-deoxycytidine + H2O + H(+) = 2'-deoxyuridine + NH4(+)</text>
        <dbReference type="Rhea" id="RHEA:13433"/>
        <dbReference type="ChEBI" id="CHEBI:15377"/>
        <dbReference type="ChEBI" id="CHEBI:15378"/>
        <dbReference type="ChEBI" id="CHEBI:15698"/>
        <dbReference type="ChEBI" id="CHEBI:16450"/>
        <dbReference type="ChEBI" id="CHEBI:28938"/>
        <dbReference type="EC" id="3.5.4.5"/>
    </reaction>
</comment>
<keyword evidence="7" id="KW-0378">Hydrolase</keyword>
<dbReference type="NCBIfam" id="TIGR01354">
    <property type="entry name" value="cyt_deam_tetra"/>
    <property type="match status" value="1"/>
</dbReference>
<evidence type="ECO:0000256" key="5">
    <source>
        <dbReference type="ARBA" id="ARBA00018266"/>
    </source>
</evidence>
<evidence type="ECO:0000256" key="13">
    <source>
        <dbReference type="PIRSR" id="PIRSR606262-1"/>
    </source>
</evidence>
<keyword evidence="8 15" id="KW-0862">Zinc</keyword>
<comment type="similarity">
    <text evidence="3">Belongs to the cytidine and deoxycytidylate deaminase family.</text>
</comment>
<feature type="binding site" evidence="14">
    <location>
        <begin position="212"/>
        <end position="218"/>
    </location>
    <ligand>
        <name>substrate</name>
    </ligand>
</feature>
<dbReference type="GO" id="GO:0008270">
    <property type="term" value="F:zinc ion binding"/>
    <property type="evidence" value="ECO:0007669"/>
    <property type="project" value="InterPro"/>
</dbReference>
<protein>
    <recommendedName>
        <fullName evidence="5">Cytidine deaminase</fullName>
        <ecNumber evidence="4">3.5.4.5</ecNumber>
    </recommendedName>
    <alternativeName>
        <fullName evidence="9">Cytidine aminohydrolase</fullName>
    </alternativeName>
</protein>
<comment type="function">
    <text evidence="12">Recycles cytidine and 2-deoxycytidine for uridine and 2-deoxyuridine synthesis, respectively. Catalyzes the hydrolytic deamination of cytidine and 2-deoxycytidine to form, respectively, uridine and 2-deoxyuridine.</text>
</comment>
<dbReference type="InterPro" id="IPR050202">
    <property type="entry name" value="Cyt/Deoxycyt_deaminase"/>
</dbReference>
<evidence type="ECO:0000256" key="6">
    <source>
        <dbReference type="ARBA" id="ARBA00022723"/>
    </source>
</evidence>
<dbReference type="GO" id="GO:0055086">
    <property type="term" value="P:nucleobase-containing small molecule metabolic process"/>
    <property type="evidence" value="ECO:0007669"/>
    <property type="project" value="UniProtKB-ARBA"/>
</dbReference>
<evidence type="ECO:0000313" key="19">
    <source>
        <dbReference type="Proteomes" id="UP000278962"/>
    </source>
</evidence>
<name>A0A660LIC7_9ACTN</name>
<dbReference type="Pfam" id="PF01928">
    <property type="entry name" value="CYTH"/>
    <property type="match status" value="1"/>
</dbReference>
<dbReference type="SMART" id="SM01118">
    <property type="entry name" value="CYTH"/>
    <property type="match status" value="1"/>
</dbReference>
<dbReference type="Pfam" id="PF00383">
    <property type="entry name" value="dCMP_cyt_deam_1"/>
    <property type="match status" value="1"/>
</dbReference>
<dbReference type="OrthoDB" id="9795347at2"/>
<evidence type="ECO:0000259" key="17">
    <source>
        <dbReference type="PROSITE" id="PS51747"/>
    </source>
</evidence>
<dbReference type="InterPro" id="IPR006262">
    <property type="entry name" value="Cyt_deam_tetra"/>
</dbReference>
<accession>A0A660LIC7</accession>
<dbReference type="FunFam" id="3.40.140.10:FF:000008">
    <property type="entry name" value="Cytidine deaminase"/>
    <property type="match status" value="1"/>
</dbReference>
<dbReference type="GO" id="GO:0004126">
    <property type="term" value="F:cytidine deaminase activity"/>
    <property type="evidence" value="ECO:0007669"/>
    <property type="project" value="UniProtKB-EC"/>
</dbReference>